<comment type="caution">
    <text evidence="1">The sequence shown here is derived from an EMBL/GenBank/DDBJ whole genome shotgun (WGS) entry which is preliminary data.</text>
</comment>
<dbReference type="AlphaFoldDB" id="X1NDP7"/>
<dbReference type="SUPFAM" id="SSF53807">
    <property type="entry name" value="Helical backbone' metal receptor"/>
    <property type="match status" value="1"/>
</dbReference>
<sequence length="64" mass="7406">MIKDQGIKLMLVASYFEKKSPKMIEEKTGIKALYLPLFVKGIENIEDNFGLVDYWIDQIIANIQ</sequence>
<proteinExistence type="predicted"/>
<dbReference type="EMBL" id="BARV01015228">
    <property type="protein sequence ID" value="GAI28326.1"/>
    <property type="molecule type" value="Genomic_DNA"/>
</dbReference>
<organism evidence="1">
    <name type="scientific">marine sediment metagenome</name>
    <dbReference type="NCBI Taxonomy" id="412755"/>
    <lineage>
        <taxon>unclassified sequences</taxon>
        <taxon>metagenomes</taxon>
        <taxon>ecological metagenomes</taxon>
    </lineage>
</organism>
<accession>X1NDP7</accession>
<protein>
    <submittedName>
        <fullName evidence="1">Uncharacterized protein</fullName>
    </submittedName>
</protein>
<gene>
    <name evidence="1" type="ORF">S06H3_26352</name>
</gene>
<name>X1NDP7_9ZZZZ</name>
<reference evidence="1" key="1">
    <citation type="journal article" date="2014" name="Front. Microbiol.">
        <title>High frequency of phylogenetically diverse reductive dehalogenase-homologous genes in deep subseafloor sedimentary metagenomes.</title>
        <authorList>
            <person name="Kawai M."/>
            <person name="Futagami T."/>
            <person name="Toyoda A."/>
            <person name="Takaki Y."/>
            <person name="Nishi S."/>
            <person name="Hori S."/>
            <person name="Arai W."/>
            <person name="Tsubouchi T."/>
            <person name="Morono Y."/>
            <person name="Uchiyama I."/>
            <person name="Ito T."/>
            <person name="Fujiyama A."/>
            <person name="Inagaki F."/>
            <person name="Takami H."/>
        </authorList>
    </citation>
    <scope>NUCLEOTIDE SEQUENCE</scope>
    <source>
        <strain evidence="1">Expedition CK06-06</strain>
    </source>
</reference>
<evidence type="ECO:0000313" key="1">
    <source>
        <dbReference type="EMBL" id="GAI28326.1"/>
    </source>
</evidence>